<dbReference type="EMBL" id="CYKH01000459">
    <property type="protein sequence ID" value="CUF95093.1"/>
    <property type="molecule type" value="Genomic_DNA"/>
</dbReference>
<accession>A0A0S4IU50</accession>
<evidence type="ECO:0000313" key="2">
    <source>
        <dbReference type="Proteomes" id="UP000051952"/>
    </source>
</evidence>
<proteinExistence type="predicted"/>
<dbReference type="Proteomes" id="UP000051952">
    <property type="component" value="Unassembled WGS sequence"/>
</dbReference>
<dbReference type="VEuPathDB" id="TriTrypDB:BSAL_04135"/>
<reference evidence="2" key="1">
    <citation type="submission" date="2015-09" db="EMBL/GenBank/DDBJ databases">
        <authorList>
            <consortium name="Pathogen Informatics"/>
        </authorList>
    </citation>
    <scope>NUCLEOTIDE SEQUENCE [LARGE SCALE GENOMIC DNA]</scope>
    <source>
        <strain evidence="2">Lake Konstanz</strain>
    </source>
</reference>
<evidence type="ECO:0000313" key="1">
    <source>
        <dbReference type="EMBL" id="CUF95093.1"/>
    </source>
</evidence>
<sequence>MSWTVLLIQNEHCWDEYKAETPDQPKKHVLDVWRGKLAYLPAVIRDTAGAVRMLATTNPMKAQLSDAPICPFEWTEENPEVTERYAELALKSRKLAEANEAFIALVESKPDRHDVEDAVCKWAVANSSPKDLSTEDRATQLLEQIQRSRVELNEKKHYSMGSGPVIAEFLIDLDNISKWCPTIGVFVSNIVKIRELMDTPGSSSSEPTTSANT</sequence>
<dbReference type="AlphaFoldDB" id="A0A0S4IU50"/>
<protein>
    <submittedName>
        <fullName evidence="1">Uncharacterized protein</fullName>
    </submittedName>
</protein>
<name>A0A0S4IU50_BODSA</name>
<gene>
    <name evidence="1" type="ORF">BSAL_04135</name>
</gene>
<organism evidence="1 2">
    <name type="scientific">Bodo saltans</name>
    <name type="common">Flagellated protozoan</name>
    <dbReference type="NCBI Taxonomy" id="75058"/>
    <lineage>
        <taxon>Eukaryota</taxon>
        <taxon>Discoba</taxon>
        <taxon>Euglenozoa</taxon>
        <taxon>Kinetoplastea</taxon>
        <taxon>Metakinetoplastina</taxon>
        <taxon>Eubodonida</taxon>
        <taxon>Bodonidae</taxon>
        <taxon>Bodo</taxon>
    </lineage>
</organism>
<keyword evidence="2" id="KW-1185">Reference proteome</keyword>